<protein>
    <submittedName>
        <fullName evidence="2">Uncharacterized protein</fullName>
    </submittedName>
</protein>
<reference evidence="2 3" key="1">
    <citation type="submission" date="2024-01" db="EMBL/GenBank/DDBJ databases">
        <title>Genome assemblies of Stephania.</title>
        <authorList>
            <person name="Yang L."/>
        </authorList>
    </citation>
    <scope>NUCLEOTIDE SEQUENCE [LARGE SCALE GENOMIC DNA]</scope>
    <source>
        <strain evidence="2">YNDBR</strain>
        <tissue evidence="2">Leaf</tissue>
    </source>
</reference>
<evidence type="ECO:0000313" key="3">
    <source>
        <dbReference type="Proteomes" id="UP001420932"/>
    </source>
</evidence>
<comment type="caution">
    <text evidence="2">The sequence shown here is derived from an EMBL/GenBank/DDBJ whole genome shotgun (WGS) entry which is preliminary data.</text>
</comment>
<organism evidence="2 3">
    <name type="scientific">Stephania yunnanensis</name>
    <dbReference type="NCBI Taxonomy" id="152371"/>
    <lineage>
        <taxon>Eukaryota</taxon>
        <taxon>Viridiplantae</taxon>
        <taxon>Streptophyta</taxon>
        <taxon>Embryophyta</taxon>
        <taxon>Tracheophyta</taxon>
        <taxon>Spermatophyta</taxon>
        <taxon>Magnoliopsida</taxon>
        <taxon>Ranunculales</taxon>
        <taxon>Menispermaceae</taxon>
        <taxon>Menispermoideae</taxon>
        <taxon>Cissampelideae</taxon>
        <taxon>Stephania</taxon>
    </lineage>
</organism>
<evidence type="ECO:0000256" key="1">
    <source>
        <dbReference type="SAM" id="Phobius"/>
    </source>
</evidence>
<dbReference type="AlphaFoldDB" id="A0AAP0PY00"/>
<keyword evidence="1" id="KW-1133">Transmembrane helix</keyword>
<name>A0AAP0PY00_9MAGN</name>
<feature type="transmembrane region" description="Helical" evidence="1">
    <location>
        <begin position="44"/>
        <end position="61"/>
    </location>
</feature>
<dbReference type="InterPro" id="IPR043454">
    <property type="entry name" value="NPH3/RPT2-like"/>
</dbReference>
<dbReference type="EMBL" id="JBBNAF010000003">
    <property type="protein sequence ID" value="KAK9160463.1"/>
    <property type="molecule type" value="Genomic_DNA"/>
</dbReference>
<gene>
    <name evidence="2" type="ORF">Syun_006804</name>
</gene>
<evidence type="ECO:0000313" key="2">
    <source>
        <dbReference type="EMBL" id="KAK9160463.1"/>
    </source>
</evidence>
<accession>A0AAP0PY00</accession>
<sequence>MGDKRSDKVELVMVEVDQNERPLSAPIPMSTKKKQLLTTAMKRTSEWFAFLLFFCFMYSSMEVSPLTGASDADLAVIGVLDISGGDEAFELATKFCYGINFEISIDNIAMLCCAAEYL</sequence>
<keyword evidence="1" id="KW-0472">Membrane</keyword>
<proteinExistence type="predicted"/>
<dbReference type="Proteomes" id="UP001420932">
    <property type="component" value="Unassembled WGS sequence"/>
</dbReference>
<keyword evidence="3" id="KW-1185">Reference proteome</keyword>
<dbReference type="PANTHER" id="PTHR32370">
    <property type="entry name" value="OS12G0117600 PROTEIN"/>
    <property type="match status" value="1"/>
</dbReference>
<keyword evidence="1" id="KW-0812">Transmembrane</keyword>